<keyword evidence="4" id="KW-1185">Reference proteome</keyword>
<comment type="caution">
    <text evidence="3">The sequence shown here is derived from an EMBL/GenBank/DDBJ whole genome shotgun (WGS) entry which is preliminary data.</text>
</comment>
<dbReference type="FunFam" id="3.40.50.720:FF:000121">
    <property type="entry name" value="Prostaglandin reductase 2"/>
    <property type="match status" value="1"/>
</dbReference>
<dbReference type="AlphaFoldDB" id="A0A9P4HP39"/>
<dbReference type="EMBL" id="ML978743">
    <property type="protein sequence ID" value="KAF2084337.1"/>
    <property type="molecule type" value="Genomic_DNA"/>
</dbReference>
<dbReference type="InterPro" id="IPR036291">
    <property type="entry name" value="NAD(P)-bd_dom_sf"/>
</dbReference>
<dbReference type="OrthoDB" id="809632at2759"/>
<evidence type="ECO:0000259" key="2">
    <source>
        <dbReference type="SMART" id="SM00829"/>
    </source>
</evidence>
<proteinExistence type="predicted"/>
<dbReference type="SUPFAM" id="SSF50129">
    <property type="entry name" value="GroES-like"/>
    <property type="match status" value="1"/>
</dbReference>
<evidence type="ECO:0000313" key="4">
    <source>
        <dbReference type="Proteomes" id="UP000799776"/>
    </source>
</evidence>
<feature type="domain" description="Enoyl reductase (ER)" evidence="2">
    <location>
        <begin position="25"/>
        <end position="347"/>
    </location>
</feature>
<evidence type="ECO:0000313" key="3">
    <source>
        <dbReference type="EMBL" id="KAF2084337.1"/>
    </source>
</evidence>
<sequence>MSSTPTTTQQWVLANRPSATPILEGSNATFVLKTAELPALKENQVLVRLRYVSNDPAQRGWISPMQPERLYFPPVEINAPMSTGGVAEIVASTASTHPVGALVSSFALKWSEYLVLDASAVDILPTIPGISATHFIGALGAPGLTGFYGIRDVAEAKASDIVVVSGAAGATGSMVVQIAKKMIGCKKVIGIAGSESKCEWVKSLGADECLNYKSPTFAEDLKRATPDYVDVYYDNVGGEMLDLMLGRMQRFGRVALCGAIATYNSDQPTVLKNWFEVISMRIQLKGLIVLDCFHKAKEMVGELVQAFQEGKIRIGDEGETVVETGFEGVPATWMKLFEGANTGKLVTKLY</sequence>
<dbReference type="Gene3D" id="3.90.180.10">
    <property type="entry name" value="Medium-chain alcohol dehydrogenases, catalytic domain"/>
    <property type="match status" value="1"/>
</dbReference>
<dbReference type="Proteomes" id="UP000799776">
    <property type="component" value="Unassembled WGS sequence"/>
</dbReference>
<dbReference type="InterPro" id="IPR013149">
    <property type="entry name" value="ADH-like_C"/>
</dbReference>
<dbReference type="CDD" id="cd05288">
    <property type="entry name" value="PGDH"/>
    <property type="match status" value="1"/>
</dbReference>
<dbReference type="InterPro" id="IPR041694">
    <property type="entry name" value="ADH_N_2"/>
</dbReference>
<gene>
    <name evidence="3" type="ORF">K490DRAFT_68946</name>
</gene>
<dbReference type="SUPFAM" id="SSF51735">
    <property type="entry name" value="NAD(P)-binding Rossmann-fold domains"/>
    <property type="match status" value="1"/>
</dbReference>
<dbReference type="PANTHER" id="PTHR43205:SF19">
    <property type="entry name" value="ENOYL REDUCTASE (ER) DOMAIN-CONTAINING PROTEIN"/>
    <property type="match status" value="1"/>
</dbReference>
<evidence type="ECO:0000256" key="1">
    <source>
        <dbReference type="ARBA" id="ARBA00023002"/>
    </source>
</evidence>
<keyword evidence="1" id="KW-0560">Oxidoreductase</keyword>
<organism evidence="3 4">
    <name type="scientific">Saccharata proteae CBS 121410</name>
    <dbReference type="NCBI Taxonomy" id="1314787"/>
    <lineage>
        <taxon>Eukaryota</taxon>
        <taxon>Fungi</taxon>
        <taxon>Dikarya</taxon>
        <taxon>Ascomycota</taxon>
        <taxon>Pezizomycotina</taxon>
        <taxon>Dothideomycetes</taxon>
        <taxon>Dothideomycetes incertae sedis</taxon>
        <taxon>Botryosphaeriales</taxon>
        <taxon>Saccharataceae</taxon>
        <taxon>Saccharata</taxon>
    </lineage>
</organism>
<protein>
    <submittedName>
        <fullName evidence="3">NAD(P)-binding protein</fullName>
    </submittedName>
</protein>
<dbReference type="InterPro" id="IPR020843">
    <property type="entry name" value="ER"/>
</dbReference>
<dbReference type="InterPro" id="IPR011032">
    <property type="entry name" value="GroES-like_sf"/>
</dbReference>
<dbReference type="Gene3D" id="3.40.50.720">
    <property type="entry name" value="NAD(P)-binding Rossmann-like Domain"/>
    <property type="match status" value="1"/>
</dbReference>
<dbReference type="InterPro" id="IPR045010">
    <property type="entry name" value="MDR_fam"/>
</dbReference>
<dbReference type="Pfam" id="PF16884">
    <property type="entry name" value="ADH_N_2"/>
    <property type="match status" value="1"/>
</dbReference>
<dbReference type="GO" id="GO:0016628">
    <property type="term" value="F:oxidoreductase activity, acting on the CH-CH group of donors, NAD or NADP as acceptor"/>
    <property type="evidence" value="ECO:0007669"/>
    <property type="project" value="InterPro"/>
</dbReference>
<accession>A0A9P4HP39</accession>
<reference evidence="3" key="1">
    <citation type="journal article" date="2020" name="Stud. Mycol.">
        <title>101 Dothideomycetes genomes: a test case for predicting lifestyles and emergence of pathogens.</title>
        <authorList>
            <person name="Haridas S."/>
            <person name="Albert R."/>
            <person name="Binder M."/>
            <person name="Bloem J."/>
            <person name="Labutti K."/>
            <person name="Salamov A."/>
            <person name="Andreopoulos B."/>
            <person name="Baker S."/>
            <person name="Barry K."/>
            <person name="Bills G."/>
            <person name="Bluhm B."/>
            <person name="Cannon C."/>
            <person name="Castanera R."/>
            <person name="Culley D."/>
            <person name="Daum C."/>
            <person name="Ezra D."/>
            <person name="Gonzalez J."/>
            <person name="Henrissat B."/>
            <person name="Kuo A."/>
            <person name="Liang C."/>
            <person name="Lipzen A."/>
            <person name="Lutzoni F."/>
            <person name="Magnuson J."/>
            <person name="Mondo S."/>
            <person name="Nolan M."/>
            <person name="Ohm R."/>
            <person name="Pangilinan J."/>
            <person name="Park H.-J."/>
            <person name="Ramirez L."/>
            <person name="Alfaro M."/>
            <person name="Sun H."/>
            <person name="Tritt A."/>
            <person name="Yoshinaga Y."/>
            <person name="Zwiers L.-H."/>
            <person name="Turgeon B."/>
            <person name="Goodwin S."/>
            <person name="Spatafora J."/>
            <person name="Crous P."/>
            <person name="Grigoriev I."/>
        </authorList>
    </citation>
    <scope>NUCLEOTIDE SEQUENCE</scope>
    <source>
        <strain evidence="3">CBS 121410</strain>
    </source>
</reference>
<dbReference type="Pfam" id="PF00107">
    <property type="entry name" value="ADH_zinc_N"/>
    <property type="match status" value="1"/>
</dbReference>
<dbReference type="PANTHER" id="PTHR43205">
    <property type="entry name" value="PROSTAGLANDIN REDUCTASE"/>
    <property type="match status" value="1"/>
</dbReference>
<name>A0A9P4HP39_9PEZI</name>
<dbReference type="SMART" id="SM00829">
    <property type="entry name" value="PKS_ER"/>
    <property type="match status" value="1"/>
</dbReference>